<dbReference type="PANTHER" id="PTHR16207:SF10">
    <property type="entry name" value="PROTEIN TASOR 2"/>
    <property type="match status" value="1"/>
</dbReference>
<evidence type="ECO:0000256" key="1">
    <source>
        <dbReference type="ARBA" id="ARBA00008058"/>
    </source>
</evidence>
<dbReference type="Pfam" id="PF23314">
    <property type="entry name" value="TASOR_alpha-beta"/>
    <property type="match status" value="1"/>
</dbReference>
<reference evidence="7" key="2">
    <citation type="submission" date="2025-08" db="UniProtKB">
        <authorList>
            <consortium name="Ensembl"/>
        </authorList>
    </citation>
    <scope>IDENTIFICATION</scope>
</reference>
<feature type="compositionally biased region" description="Basic and acidic residues" evidence="3">
    <location>
        <begin position="1158"/>
        <end position="1175"/>
    </location>
</feature>
<sequence>MESGNGGASSKGVLIPVPDSSDIFKNSILAPLQRAYLYDESKQCFRYKSAVLVKNPTLEEKYNAFRAKRRDAGYSDEDLEESYGFLLFDDVNKANALRETGVLTGNSTCTTLGDPSKGVYISMYSDCLDLNRWYHGKSGYIAIIRLTKGKVKRVSENYTQNFTAPTVGLDCHVSEQFPSVSAQTSSFLAFERTQCYMYELLDGGSNATAQSPSAACPFAIVLFSYTDTKATIASPQEKCKEKKLFFHYLPWRGELQIGRQLCNVGLRSKAGALLPAKLPPVVNVDWVISMLDLRQLLPRAIFETCFTGEVFLDGLYCSLYELVSTEAEETNSLVQLLWDIKEKDLALVVLLRDGGFFILLHSSHFLSYDDAWSCASEVLQGLFVFPDPRVVMRDTKFGQKNPSMTSEILRILPVLSYAEGEAEKTPIDPSEELCEVLAQHMQSYTALINPGLTSSPSREVSMFPFQYDVPDTHLYSSPEWTDGAMQSFRSYLSRPTSFQLPVSRASEILAAGQEERRREDLDDDVYICISSPEEAPQELTDPVNTVFEDTLSDLKSSENVETSVDNVTTSTGAQDDLAFVPHNVVPNDLQLGASSKDNEKSSDLSELNKTDDVVANNLTPPTSDDLPAELIVSITSAEQSVSNETLNLRAKLQAAEVNSLCDETGYTQKLLNIPQVTSFTETKLKLHTGGSGGLKKASKASVVPSTLQTVKTPVENDNVNSLKDEHTKEIPDHPQLSNPSNWRKLQRRKRKCGKLSPKNRKLRSAMVALPIAEEKKTDPEHCPLRRKTERWDLKPIISECGKILVPHGSTDFVDQIKSLKDKLQSNKNEECSEKMLLDAPVNADDVVKSDPESCTAPETAVEDMQAANIVEGGNDLQNVTVSDVNPEKKISRESNYGNSSLPLNPESNSSNNEPTDSVSSQAVQEKHSENLSPEKCPTKSEFLLRKLKSVLLRGKRKTDLVTEDTAPNTPQDTEPCLKKSKGADTESEALTCNDKNTPTTNAVVTEVQKVQPVDPLFAFALGLTPKVIPENLKKTEDQDSKQKTDTAKTQEQMIQDKQPQILHRASSIFTRRGRIKTLKKHQSISAECIKKKWWLHFQTPACFASEKLKNKDCTSDNSVRKTEKMNRAYSPADALNLLADLALSANNDQAPPQPNPSFERKPETSLKKSDLKKDLTSAEQESVLHALLRQPADRSTQPHESPAPSHLVVNGELVGLVSKEHAYSLPPSSSLLLGLPGTSLVSDSSRLLHHDQTMYGFQTLQPSVGQEDRSEYDRTPEYLKKRMACRQKFRYSRTFVNMEGCIKITRHWQENYDFNLDSKFTSDPKDKTIVRALHGPWDFSIQDTNEEVRLIVHMWIGLFYSRSTPRLFHVESNFAYSCSEENDSLGMTSAVVSGLTIFEHKDTAASCPSVPDTSDPLLSNALDLSQKDDTILNQDSVVLDLSLKNSSTCLQSVTSHPQIHKKGPLDSSEQKEPSETLNSLKPLGELHEPSENMVHSKTIVTDVKNFIKPHEAKQTSPHSKTICLEKIDFPSIRGDGIDIPLQKVAQSASVKVTTAVAQFGIGQVLLGCGEEGKNMQESTKNLGAKEMDLVKQGAMDSFSFVKPEKGDLNMEVEGVVQTDEHEKNKLKKLAMCERKEHPSQEGNAEPSQKVSHAGDDSGKKSDIIACNGNCVESEKLLSKEEHKGVSQEHRGHFKGFLACDLKHKAKVMKEYGHSKENGLYEKENCMSAGKDLTDQPLPVMCNGPDLVNNNYITRSNHQAEMNEQPPVVSNTNNVCHGLPPMLCADGIALADGYFISENNSHTPLGIKSKYRKPATKKISPQKNYLRDEAFQSAVLLVSDGSSPMPLVKDSFEMESQNKEITDCNNVQSNNDQEDQKIKSTEEEVKDDKEQFQCQVHSPLCEAPKASDGQVAFTEEADFRTNKTNEGLNKGCIAFESPFTGMNPSEKVIVLVKDDSASHKNTFGQSNNDHEDQKTKSTEEEVKDEEEQFQHQVHSPLCEVPNASEVKVAFTEETDFRTDETNEGWNKSCISDESPFTEIDHLEKVGPVDDNLQKTFEPQPHSPQCKFPKRCETEVAFTKEESLTEEEFITNKENEGLGKGCTGIKNYFIGIHASEKVGVQVNDDSAISKITFGQSNRDCEDQETMSTEDVVKNDKEQFQHQPHLPKCESPKLCEAQVAFTEEADFRTNETNEELDKSSIAIDIPFTGRDPSERVTVQVKDDSAIHKNTFGQSNNDHEDQETVSTEEVKDLKQQFQHEVHSPPCEVRKICEAQVASTKETDLRTNEGLTKSCTGVEIPFIGLDRSEELIVQVKDNTATFQRQLRWKIPKMCEANMAFAEKTDVGRDKKNDRLDKRCTEDEIPCIGMDASGKDAVLAKVDNATGKEQFQCQPQSLLSEVPKIFEAQVTFTKEMDLRAECKTNERLDKNCSGVEIPLIGIDSSEKISVHLHGSHPQGKSGEVVQGQEEIPFISDSSYSKAALTSEICSTSQACSQKEEPCKMLLLDINESYGPVDFGMESDDRCPTPTIDEKPYEYPSCSSPGKSNSALSSSITGKNLNRECLNTSSAPVNGELPCEKKLCHSSIVKTDSSLHQILHPDLEARTLRVLQSIDKFLSKSNHIDKSCQIETPKMKESVAQSPEPSSKCTPSSLAFDQPTVDFKDKKIGNEKSALVSSSTSQDLHIESSDNLLVSPFKSKLEEVLGVKLNIKKTDSVPQEYFERVGIQETLIGQDGQFPRNCPSELFQVIKPSLDQERPKPTLQSNVNQESRAYNHCPVLAVKPSKNDECQADYFLVDTQIENSLKNNPPKTPRLEYSKPTSVLSEKRTNAKSKGCSERLNDNQDASQLSFKTTWLPVVGNSRSNSFPSYQYQRKDLSKFDMNLSLPPPMESFESAKSSSKRVDEIQGFLTNGLAQKIEQTVRKNIEMDLKDPSSAAASFIDQINSDNIDKSLVLGPQSSLVCTVYNNSQKRSYSFLEQVSRRCIQDDLTQASVEQESLIFSEQMKQALKKSERRPTHQEDSHDKIRLSCTSPLTINFSNLDEQEDSLDHLGTSLIGQKIKVDLSNRKDATDKNEEKMICPGELSEGKDNTVEHDWVSDVTVECARLYEAKMQDVCAFKKVSAKAKHFRRSCTKTEPSNHFDFCEQMKKEMDKTFRTNLNSVVKKSCRTKYRFYMLATSEDVFFEQTKAQLEAEGHTPVQPSEFFPGDDCSSSLIIILKNEDIAEHICEVPHLLELKKSRHVQFAGIDEPDDVLNLTHQELFMQGGFIMFDRTALDALSLCNMKKVSEILLELSKMGKWKWMLHYRDSRRLKENARLSAESKEKKHFLYWGQEAGILEVLPYHDCDQMSKDQPDYLTCLVRQQVQKISSRFLVFITDTATDGAFESNGILAMTTESFLTKPLSEMFTV</sequence>
<dbReference type="Proteomes" id="UP000265160">
    <property type="component" value="LG7"/>
</dbReference>
<feature type="region of interest" description="Disordered" evidence="3">
    <location>
        <begin position="961"/>
        <end position="994"/>
    </location>
</feature>
<dbReference type="InterPro" id="IPR046432">
    <property type="entry name" value="TASOR"/>
</dbReference>
<feature type="coiled-coil region" evidence="2">
    <location>
        <begin position="1863"/>
        <end position="1890"/>
    </location>
</feature>
<feature type="compositionally biased region" description="Basic and acidic residues" evidence="3">
    <location>
        <begin position="2818"/>
        <end position="2835"/>
    </location>
</feature>
<dbReference type="GO" id="GO:0005654">
    <property type="term" value="C:nucleoplasm"/>
    <property type="evidence" value="ECO:0007669"/>
    <property type="project" value="TreeGrafter"/>
</dbReference>
<keyword evidence="8" id="KW-1185">Reference proteome</keyword>
<feature type="region of interest" description="Disordered" evidence="3">
    <location>
        <begin position="1146"/>
        <end position="1175"/>
    </location>
</feature>
<feature type="compositionally biased region" description="Low complexity" evidence="3">
    <location>
        <begin position="898"/>
        <end position="914"/>
    </location>
</feature>
<evidence type="ECO:0000259" key="5">
    <source>
        <dbReference type="Pfam" id="PF23314"/>
    </source>
</evidence>
<feature type="compositionally biased region" description="Basic residues" evidence="3">
    <location>
        <begin position="744"/>
        <end position="756"/>
    </location>
</feature>
<feature type="region of interest" description="Disordered" evidence="3">
    <location>
        <begin position="2626"/>
        <end position="2647"/>
    </location>
</feature>
<comment type="similarity">
    <text evidence="1">Belongs to the TASOR family.</text>
</comment>
<dbReference type="GO" id="GO:0045814">
    <property type="term" value="P:negative regulation of gene expression, epigenetic"/>
    <property type="evidence" value="ECO:0007669"/>
    <property type="project" value="InterPro"/>
</dbReference>
<feature type="region of interest" description="Disordered" evidence="3">
    <location>
        <begin position="1031"/>
        <end position="1055"/>
    </location>
</feature>
<feature type="compositionally biased region" description="Basic and acidic residues" evidence="3">
    <location>
        <begin position="1967"/>
        <end position="1979"/>
    </location>
</feature>
<feature type="compositionally biased region" description="Basic and acidic residues" evidence="3">
    <location>
        <begin position="596"/>
        <end position="612"/>
    </location>
</feature>
<feature type="domain" description="TASOR PIN" evidence="6">
    <location>
        <begin position="3259"/>
        <end position="3393"/>
    </location>
</feature>
<reference evidence="7 8" key="1">
    <citation type="journal article" date="2014" name="Nature">
        <title>The genomic substrate for adaptive radiation in African cichlid fish.</title>
        <authorList>
            <person name="Brawand D."/>
            <person name="Wagner C.E."/>
            <person name="Li Y.I."/>
            <person name="Malinsky M."/>
            <person name="Keller I."/>
            <person name="Fan S."/>
            <person name="Simakov O."/>
            <person name="Ng A.Y."/>
            <person name="Lim Z.W."/>
            <person name="Bezault E."/>
            <person name="Turner-Maier J."/>
            <person name="Johnson J."/>
            <person name="Alcazar R."/>
            <person name="Noh H.J."/>
            <person name="Russell P."/>
            <person name="Aken B."/>
            <person name="Alfoldi J."/>
            <person name="Amemiya C."/>
            <person name="Azzouzi N."/>
            <person name="Baroiller J.F."/>
            <person name="Barloy-Hubler F."/>
            <person name="Berlin A."/>
            <person name="Bloomquist R."/>
            <person name="Carleton K.L."/>
            <person name="Conte M.A."/>
            <person name="D'Cotta H."/>
            <person name="Eshel O."/>
            <person name="Gaffney L."/>
            <person name="Galibert F."/>
            <person name="Gante H.F."/>
            <person name="Gnerre S."/>
            <person name="Greuter L."/>
            <person name="Guyon R."/>
            <person name="Haddad N.S."/>
            <person name="Haerty W."/>
            <person name="Harris R.M."/>
            <person name="Hofmann H.A."/>
            <person name="Hourlier T."/>
            <person name="Hulata G."/>
            <person name="Jaffe D.B."/>
            <person name="Lara M."/>
            <person name="Lee A.P."/>
            <person name="MacCallum I."/>
            <person name="Mwaiko S."/>
            <person name="Nikaido M."/>
            <person name="Nishihara H."/>
            <person name="Ozouf-Costaz C."/>
            <person name="Penman D.J."/>
            <person name="Przybylski D."/>
            <person name="Rakotomanga M."/>
            <person name="Renn S.C.P."/>
            <person name="Ribeiro F.J."/>
            <person name="Ron M."/>
            <person name="Salzburger W."/>
            <person name="Sanchez-Pulido L."/>
            <person name="Santos M.E."/>
            <person name="Searle S."/>
            <person name="Sharpe T."/>
            <person name="Swofford R."/>
            <person name="Tan F.J."/>
            <person name="Williams L."/>
            <person name="Young S."/>
            <person name="Yin S."/>
            <person name="Okada N."/>
            <person name="Kocher T.D."/>
            <person name="Miska E.A."/>
            <person name="Lander E.S."/>
            <person name="Venkatesh B."/>
            <person name="Fernald R.D."/>
            <person name="Meyer A."/>
            <person name="Ponting C.P."/>
            <person name="Streelman J.T."/>
            <person name="Lindblad-Toh K."/>
            <person name="Seehausen O."/>
            <person name="Di Palma F."/>
        </authorList>
    </citation>
    <scope>NUCLEOTIDE SEQUENCE</scope>
</reference>
<dbReference type="InterPro" id="IPR056242">
    <property type="entry name" value="PIN_TASOR"/>
</dbReference>
<evidence type="ECO:0000313" key="8">
    <source>
        <dbReference type="Proteomes" id="UP000265160"/>
    </source>
</evidence>
<feature type="domain" description="TASOR alpha/beta" evidence="5">
    <location>
        <begin position="3162"/>
        <end position="3255"/>
    </location>
</feature>
<feature type="compositionally biased region" description="Polar residues" evidence="3">
    <location>
        <begin position="1640"/>
        <end position="1650"/>
    </location>
</feature>
<dbReference type="GeneTree" id="ENSGT00530000063735"/>
<feature type="region of interest" description="Disordered" evidence="3">
    <location>
        <begin position="589"/>
        <end position="624"/>
    </location>
</feature>
<dbReference type="PANTHER" id="PTHR16207">
    <property type="entry name" value="SET DOMAIN-CONTAINING PROTEIN"/>
    <property type="match status" value="1"/>
</dbReference>
<dbReference type="Pfam" id="PF12509">
    <property type="entry name" value="DUF3715"/>
    <property type="match status" value="1"/>
</dbReference>
<dbReference type="Ensembl" id="ENSMZET00005009625.1">
    <property type="protein sequence ID" value="ENSMZEP00005009275.1"/>
    <property type="gene ID" value="ENSMZEG00005007002.1"/>
</dbReference>
<keyword evidence="2" id="KW-0175">Coiled coil</keyword>
<proteinExistence type="inferred from homology"/>
<feature type="region of interest" description="Disordered" evidence="3">
    <location>
        <begin position="885"/>
        <end position="937"/>
    </location>
</feature>
<feature type="region of interest" description="Disordered" evidence="3">
    <location>
        <begin position="1958"/>
        <end position="1985"/>
    </location>
</feature>
<evidence type="ECO:0000259" key="4">
    <source>
        <dbReference type="Pfam" id="PF12509"/>
    </source>
</evidence>
<dbReference type="KEGG" id="mze:101480454"/>
<dbReference type="STRING" id="106582.ENSMZEP00005009275"/>
<evidence type="ECO:0000313" key="7">
    <source>
        <dbReference type="Ensembl" id="ENSMZEP00005009275.1"/>
    </source>
</evidence>
<dbReference type="Pfam" id="PF24630">
    <property type="entry name" value="PIN_TASOR"/>
    <property type="match status" value="1"/>
</dbReference>
<dbReference type="RefSeq" id="XP_012779151.2">
    <property type="nucleotide sequence ID" value="XM_012923697.3"/>
</dbReference>
<feature type="region of interest" description="Disordered" evidence="3">
    <location>
        <begin position="727"/>
        <end position="756"/>
    </location>
</feature>
<dbReference type="InterPro" id="IPR022188">
    <property type="entry name" value="TASOR_DUF3715"/>
</dbReference>
<feature type="compositionally biased region" description="Basic and acidic residues" evidence="3">
    <location>
        <begin position="1031"/>
        <end position="1048"/>
    </location>
</feature>
<feature type="region of interest" description="Disordered" evidence="3">
    <location>
        <begin position="1634"/>
        <end position="1660"/>
    </location>
</feature>
<evidence type="ECO:0000259" key="6">
    <source>
        <dbReference type="Pfam" id="PF24630"/>
    </source>
</evidence>
<dbReference type="GeneID" id="101480454"/>
<reference evidence="7" key="3">
    <citation type="submission" date="2025-09" db="UniProtKB">
        <authorList>
            <consortium name="Ensembl"/>
        </authorList>
    </citation>
    <scope>IDENTIFICATION</scope>
</reference>
<organism evidence="7 8">
    <name type="scientific">Maylandia zebra</name>
    <name type="common">zebra mbuna</name>
    <dbReference type="NCBI Taxonomy" id="106582"/>
    <lineage>
        <taxon>Eukaryota</taxon>
        <taxon>Metazoa</taxon>
        <taxon>Chordata</taxon>
        <taxon>Craniata</taxon>
        <taxon>Vertebrata</taxon>
        <taxon>Euteleostomi</taxon>
        <taxon>Actinopterygii</taxon>
        <taxon>Neopterygii</taxon>
        <taxon>Teleostei</taxon>
        <taxon>Neoteleostei</taxon>
        <taxon>Acanthomorphata</taxon>
        <taxon>Ovalentaria</taxon>
        <taxon>Cichlomorphae</taxon>
        <taxon>Cichliformes</taxon>
        <taxon>Cichlidae</taxon>
        <taxon>African cichlids</taxon>
        <taxon>Pseudocrenilabrinae</taxon>
        <taxon>Haplochromini</taxon>
        <taxon>Maylandia</taxon>
        <taxon>Maylandia zebra complex</taxon>
    </lineage>
</organism>
<feature type="region of interest" description="Disordered" evidence="3">
    <location>
        <begin position="2798"/>
        <end position="2836"/>
    </location>
</feature>
<dbReference type="InterPro" id="IPR056243">
    <property type="entry name" value="TASOR_ab_dom"/>
</dbReference>
<accession>A0A3P9BH81</accession>
<name>A0A3P9BH81_9CICH</name>
<dbReference type="CTD" id="54906"/>
<feature type="compositionally biased region" description="Basic and acidic residues" evidence="3">
    <location>
        <begin position="975"/>
        <end position="984"/>
    </location>
</feature>
<evidence type="ECO:0000256" key="2">
    <source>
        <dbReference type="SAM" id="Coils"/>
    </source>
</evidence>
<feature type="compositionally biased region" description="Polar residues" evidence="3">
    <location>
        <begin position="2632"/>
        <end position="2647"/>
    </location>
</feature>
<feature type="domain" description="TASOR pseudo-PARP" evidence="4">
    <location>
        <begin position="71"/>
        <end position="217"/>
    </location>
</feature>
<feature type="region of interest" description="Disordered" evidence="3">
    <location>
        <begin position="1453"/>
        <end position="1490"/>
    </location>
</feature>
<evidence type="ECO:0000256" key="3">
    <source>
        <dbReference type="SAM" id="MobiDB-lite"/>
    </source>
</evidence>
<protein>
    <submittedName>
        <fullName evidence="7">Uncharacterized LOC101480454</fullName>
    </submittedName>
</protein>